<reference evidence="2 3" key="1">
    <citation type="submission" date="2023-01" db="EMBL/GenBank/DDBJ databases">
        <title>Analysis of 21 Apiospora genomes using comparative genomics revels a genus with tremendous synthesis potential of carbohydrate active enzymes and secondary metabolites.</title>
        <authorList>
            <person name="Sorensen T."/>
        </authorList>
    </citation>
    <scope>NUCLEOTIDE SEQUENCE [LARGE SCALE GENOMIC DNA]</scope>
    <source>
        <strain evidence="2 3">CBS 135458</strain>
    </source>
</reference>
<proteinExistence type="predicted"/>
<evidence type="ECO:0000313" key="3">
    <source>
        <dbReference type="Proteomes" id="UP001480595"/>
    </source>
</evidence>
<dbReference type="GeneID" id="92087449"/>
<keyword evidence="3" id="KW-1185">Reference proteome</keyword>
<comment type="caution">
    <text evidence="2">The sequence shown here is derived from an EMBL/GenBank/DDBJ whole genome shotgun (WGS) entry which is preliminary data.</text>
</comment>
<evidence type="ECO:0000256" key="1">
    <source>
        <dbReference type="SAM" id="MobiDB-lite"/>
    </source>
</evidence>
<dbReference type="RefSeq" id="XP_066720241.1">
    <property type="nucleotide sequence ID" value="XM_066854386.1"/>
</dbReference>
<feature type="region of interest" description="Disordered" evidence="1">
    <location>
        <begin position="1"/>
        <end position="77"/>
    </location>
</feature>
<organism evidence="2 3">
    <name type="scientific">Apiospora phragmitis</name>
    <dbReference type="NCBI Taxonomy" id="2905665"/>
    <lineage>
        <taxon>Eukaryota</taxon>
        <taxon>Fungi</taxon>
        <taxon>Dikarya</taxon>
        <taxon>Ascomycota</taxon>
        <taxon>Pezizomycotina</taxon>
        <taxon>Sordariomycetes</taxon>
        <taxon>Xylariomycetidae</taxon>
        <taxon>Amphisphaeriales</taxon>
        <taxon>Apiosporaceae</taxon>
        <taxon>Apiospora</taxon>
    </lineage>
</organism>
<accession>A0ABR1W6Q4</accession>
<gene>
    <name evidence="2" type="ORF">PG994_002977</name>
</gene>
<evidence type="ECO:0000313" key="2">
    <source>
        <dbReference type="EMBL" id="KAK8079170.1"/>
    </source>
</evidence>
<name>A0ABR1W6Q4_9PEZI</name>
<protein>
    <submittedName>
        <fullName evidence="2">Uncharacterized protein</fullName>
    </submittedName>
</protein>
<dbReference type="Proteomes" id="UP001480595">
    <property type="component" value="Unassembled WGS sequence"/>
</dbReference>
<sequence>MTRVRTPPVSAYDDDPTAMTRPTKRSASQDNHRPRTATIPGRPASQEHDDQHPERRLGQHPEDSTDGDSAGRLVRVG</sequence>
<feature type="compositionally biased region" description="Basic and acidic residues" evidence="1">
    <location>
        <begin position="45"/>
        <end position="63"/>
    </location>
</feature>
<dbReference type="EMBL" id="JAQQWL010000003">
    <property type="protein sequence ID" value="KAK8079170.1"/>
    <property type="molecule type" value="Genomic_DNA"/>
</dbReference>